<dbReference type="InterPro" id="IPR040982">
    <property type="entry name" value="DNA_pol3_finger"/>
</dbReference>
<dbReference type="NCBIfam" id="TIGR00594">
    <property type="entry name" value="polc"/>
    <property type="match status" value="1"/>
</dbReference>
<dbReference type="AlphaFoldDB" id="A0A0W8FYH1"/>
<evidence type="ECO:0000259" key="9">
    <source>
        <dbReference type="SMART" id="SM00481"/>
    </source>
</evidence>
<dbReference type="InterPro" id="IPR004805">
    <property type="entry name" value="DnaE2/DnaE/PolC"/>
</dbReference>
<gene>
    <name evidence="10" type="ORF">ASZ90_004202</name>
</gene>
<dbReference type="Gene3D" id="1.10.10.1600">
    <property type="entry name" value="Bacterial DNA polymerase III alpha subunit, thumb domain"/>
    <property type="match status" value="1"/>
</dbReference>
<dbReference type="GO" id="GO:0003676">
    <property type="term" value="F:nucleic acid binding"/>
    <property type="evidence" value="ECO:0007669"/>
    <property type="project" value="InterPro"/>
</dbReference>
<name>A0A0W8FYH1_9ZZZZ</name>
<dbReference type="EMBL" id="LNQE01000564">
    <property type="protein sequence ID" value="KUG25967.1"/>
    <property type="molecule type" value="Genomic_DNA"/>
</dbReference>
<dbReference type="GO" id="GO:0005737">
    <property type="term" value="C:cytoplasm"/>
    <property type="evidence" value="ECO:0007669"/>
    <property type="project" value="UniProtKB-SubCell"/>
</dbReference>
<comment type="subcellular location">
    <subcellularLocation>
        <location evidence="1">Cytoplasm</location>
    </subcellularLocation>
</comment>
<dbReference type="Pfam" id="PF14579">
    <property type="entry name" value="HHH_6"/>
    <property type="match status" value="1"/>
</dbReference>
<dbReference type="InterPro" id="IPR029460">
    <property type="entry name" value="DNAPol_HHH"/>
</dbReference>
<evidence type="ECO:0000256" key="7">
    <source>
        <dbReference type="ARBA" id="ARBA00022932"/>
    </source>
</evidence>
<reference evidence="10" key="1">
    <citation type="journal article" date="2015" name="Proc. Natl. Acad. Sci. U.S.A.">
        <title>Networks of energetic and metabolic interactions define dynamics in microbial communities.</title>
        <authorList>
            <person name="Embree M."/>
            <person name="Liu J.K."/>
            <person name="Al-Bassam M.M."/>
            <person name="Zengler K."/>
        </authorList>
    </citation>
    <scope>NUCLEOTIDE SEQUENCE</scope>
</reference>
<dbReference type="CDD" id="cd12113">
    <property type="entry name" value="PHP_PolIIIA_DnaE3"/>
    <property type="match status" value="1"/>
</dbReference>
<dbReference type="InterPro" id="IPR016195">
    <property type="entry name" value="Pol/histidinol_Pase-like"/>
</dbReference>
<dbReference type="CDD" id="cd04485">
    <property type="entry name" value="DnaE_OBF"/>
    <property type="match status" value="1"/>
</dbReference>
<dbReference type="GO" id="GO:0006260">
    <property type="term" value="P:DNA replication"/>
    <property type="evidence" value="ECO:0007669"/>
    <property type="project" value="UniProtKB-KW"/>
</dbReference>
<comment type="caution">
    <text evidence="10">The sequence shown here is derived from an EMBL/GenBank/DDBJ whole genome shotgun (WGS) entry which is preliminary data.</text>
</comment>
<evidence type="ECO:0000256" key="3">
    <source>
        <dbReference type="ARBA" id="ARBA00019114"/>
    </source>
</evidence>
<dbReference type="NCBIfam" id="NF005298">
    <property type="entry name" value="PRK06826.1"/>
    <property type="match status" value="1"/>
</dbReference>
<organism evidence="10">
    <name type="scientific">hydrocarbon metagenome</name>
    <dbReference type="NCBI Taxonomy" id="938273"/>
    <lineage>
        <taxon>unclassified sequences</taxon>
        <taxon>metagenomes</taxon>
        <taxon>ecological metagenomes</taxon>
    </lineage>
</organism>
<evidence type="ECO:0000256" key="4">
    <source>
        <dbReference type="ARBA" id="ARBA00022679"/>
    </source>
</evidence>
<evidence type="ECO:0000256" key="1">
    <source>
        <dbReference type="ARBA" id="ARBA00004496"/>
    </source>
</evidence>
<dbReference type="Pfam" id="PF01336">
    <property type="entry name" value="tRNA_anti-codon"/>
    <property type="match status" value="1"/>
</dbReference>
<dbReference type="InterPro" id="IPR041931">
    <property type="entry name" value="DNA_pol3_alpha_thumb_dom"/>
</dbReference>
<protein>
    <recommendedName>
        <fullName evidence="3">DNA polymerase III subunit alpha</fullName>
        <ecNumber evidence="2">2.7.7.7</ecNumber>
    </recommendedName>
</protein>
<dbReference type="InterPro" id="IPR004013">
    <property type="entry name" value="PHP_dom"/>
</dbReference>
<keyword evidence="6" id="KW-0235">DNA replication</keyword>
<dbReference type="Pfam" id="PF07733">
    <property type="entry name" value="DNA_pol3_alpha"/>
    <property type="match status" value="1"/>
</dbReference>
<keyword evidence="4 10" id="KW-0808">Transferase</keyword>
<dbReference type="InterPro" id="IPR004365">
    <property type="entry name" value="NA-bd_OB_tRNA"/>
</dbReference>
<dbReference type="Gene3D" id="1.10.150.870">
    <property type="match status" value="1"/>
</dbReference>
<dbReference type="Gene3D" id="2.40.50.140">
    <property type="entry name" value="Nucleic acid-binding proteins"/>
    <property type="match status" value="1"/>
</dbReference>
<proteinExistence type="predicted"/>
<evidence type="ECO:0000256" key="6">
    <source>
        <dbReference type="ARBA" id="ARBA00022705"/>
    </source>
</evidence>
<feature type="domain" description="Polymerase/histidinol phosphatase N-terminal" evidence="9">
    <location>
        <begin position="5"/>
        <end position="72"/>
    </location>
</feature>
<dbReference type="InterPro" id="IPR011708">
    <property type="entry name" value="DNA_pol3_alpha_NTPase_dom"/>
</dbReference>
<dbReference type="PANTHER" id="PTHR32294:SF0">
    <property type="entry name" value="DNA POLYMERASE III SUBUNIT ALPHA"/>
    <property type="match status" value="1"/>
</dbReference>
<dbReference type="InterPro" id="IPR012340">
    <property type="entry name" value="NA-bd_OB-fold"/>
</dbReference>
<dbReference type="PANTHER" id="PTHR32294">
    <property type="entry name" value="DNA POLYMERASE III SUBUNIT ALPHA"/>
    <property type="match status" value="1"/>
</dbReference>
<dbReference type="Gene3D" id="3.20.20.140">
    <property type="entry name" value="Metal-dependent hydrolases"/>
    <property type="match status" value="1"/>
</dbReference>
<evidence type="ECO:0000313" key="10">
    <source>
        <dbReference type="EMBL" id="KUG25967.1"/>
    </source>
</evidence>
<keyword evidence="7" id="KW-0239">DNA-directed DNA polymerase</keyword>
<evidence type="ECO:0000256" key="5">
    <source>
        <dbReference type="ARBA" id="ARBA00022695"/>
    </source>
</evidence>
<sequence>MSEFVHLHNHSHYSLQDAACTIDDLINTTKEMGMSSIALTDHGVMYGASEFYSKAIKSGIKPIIGMEAYIAMDSSRFEKGSVNGAGKKKSKHYNHLVLLAKNKTGYKNLIKLSSIGFTEGFYYKPRIDMEILAKHSEGLICTTACPAGPVSVHLINGDYNRAKETALRLRELFNDDLYLEIQNHGLDVEKPILDGMPKLAKELGLKLIATNDIHYIKQEHSIAHNVLLLLGDKSGNYEYKNLRYGTDQVYFKSAEEMKTIFKDYKGAIENTLEIDAKINLDLSFEKFHYPIFPIPEESNAKNLDEYFEILSHEGLHRKFKKISKDIEDRFNYEVKIIQEMGYSGYFLITQDFINAAKQKGIPVGPGRGSAAGSLVAYVLGITNVNPLDYNLLFERFLNPARGTMPDIDVDFADDQRGEVINYVKEKYGENSVCQIITFNRLSSKAVLRDVARVLQIPIPIVDKITKFIPSKFGKVYTIDQALDEVPELRWVKDSDDPKIQEMIQYAKILEGMNRNASKHAAGVVITPGPVSDFVPLATAGTDNDMVTQFSMKELDAAGLLKMDFLGLRTLTIIRDTIELVKKTRKVEIDIESIPLDDELTYKLFAKGQTTAVFQFESAPMREYLKKLKPSSVLDLAAMNALYRPGPMDFIDDFISRKQGKRKIEYPHEIVKPILEETYGIIVYQEQVIQIANKVAGLSLAEADILRRAMGKKDTEAMKEQKKIFVEGAVKNNLNKKTSEEIFAAIDKFANYGFNKSHAVAYSIVAYQTAYLKAHCLPEFLAANLTNEFGNSNKVTMLLDDCRKLKVNVRPPDVNKASVNFTVENGEIIFGMSAIKNVGKKAIEEIIRVNQELNRPFKSIYDFCTHVDTRIVNKRALEGLVLAGAFDNVKGSRSQNFAVVEDALQFGSKAKNSTQKQTESLFDDSEEILEFHEPELPNIPKWEPKTKLTEERKVLGFYLSDHPLRKFENEYRSFADVHLGEPETFAQREKVKACGVITEVRTKIDRSGRQMAFFKLDDFTGSCECIMFSKVFAECMNLIVEESTILIKGTVESSGDAIKLNAEEVYPLEEVKQKLTKTVAFILDSEIHDENVVIELRKIFEQHTGAMHAYIRIKENGKIRNFYLDYKVELSEEFLDKVCELIGPENVQYLT</sequence>
<dbReference type="Pfam" id="PF17657">
    <property type="entry name" value="DNA_pol3_finger"/>
    <property type="match status" value="1"/>
</dbReference>
<accession>A0A0W8FYH1</accession>
<dbReference type="Pfam" id="PF02811">
    <property type="entry name" value="PHP"/>
    <property type="match status" value="1"/>
</dbReference>
<dbReference type="GO" id="GO:0008408">
    <property type="term" value="F:3'-5' exonuclease activity"/>
    <property type="evidence" value="ECO:0007669"/>
    <property type="project" value="InterPro"/>
</dbReference>
<keyword evidence="5 10" id="KW-0548">Nucleotidyltransferase</keyword>
<comment type="catalytic activity">
    <reaction evidence="8">
        <text>DNA(n) + a 2'-deoxyribonucleoside 5'-triphosphate = DNA(n+1) + diphosphate</text>
        <dbReference type="Rhea" id="RHEA:22508"/>
        <dbReference type="Rhea" id="RHEA-COMP:17339"/>
        <dbReference type="Rhea" id="RHEA-COMP:17340"/>
        <dbReference type="ChEBI" id="CHEBI:33019"/>
        <dbReference type="ChEBI" id="CHEBI:61560"/>
        <dbReference type="ChEBI" id="CHEBI:173112"/>
        <dbReference type="EC" id="2.7.7.7"/>
    </reaction>
</comment>
<evidence type="ECO:0000256" key="2">
    <source>
        <dbReference type="ARBA" id="ARBA00012417"/>
    </source>
</evidence>
<dbReference type="SUPFAM" id="SSF89550">
    <property type="entry name" value="PHP domain-like"/>
    <property type="match status" value="1"/>
</dbReference>
<evidence type="ECO:0000256" key="8">
    <source>
        <dbReference type="ARBA" id="ARBA00049244"/>
    </source>
</evidence>
<dbReference type="NCBIfam" id="NF004226">
    <property type="entry name" value="PRK05673.1"/>
    <property type="match status" value="1"/>
</dbReference>
<dbReference type="InterPro" id="IPR003141">
    <property type="entry name" value="Pol/His_phosphatase_N"/>
</dbReference>
<dbReference type="SMART" id="SM00481">
    <property type="entry name" value="POLIIIAc"/>
    <property type="match status" value="1"/>
</dbReference>
<dbReference type="GO" id="GO:0003887">
    <property type="term" value="F:DNA-directed DNA polymerase activity"/>
    <property type="evidence" value="ECO:0007669"/>
    <property type="project" value="UniProtKB-KW"/>
</dbReference>
<dbReference type="EC" id="2.7.7.7" evidence="2"/>